<dbReference type="InterPro" id="IPR058240">
    <property type="entry name" value="rSAM_sf"/>
</dbReference>
<evidence type="ECO:0000256" key="15">
    <source>
        <dbReference type="ARBA" id="ARBA00070199"/>
    </source>
</evidence>
<dbReference type="RefSeq" id="WP_078808860.1">
    <property type="nucleotide sequence ID" value="NZ_FUWM01000004.1"/>
</dbReference>
<comment type="function">
    <text evidence="14 16">Catalyzes the conversion of dethiobiotin (DTB) to biotin by the insertion of a sulfur atom into dethiobiotin via a radical-based mechanism.</text>
</comment>
<evidence type="ECO:0000256" key="13">
    <source>
        <dbReference type="ARBA" id="ARBA00051157"/>
    </source>
</evidence>
<dbReference type="InterPro" id="IPR007197">
    <property type="entry name" value="rSAM"/>
</dbReference>
<accession>A0A1T4JQU5</accession>
<keyword evidence="20" id="KW-1185">Reference proteome</keyword>
<dbReference type="InterPro" id="IPR006638">
    <property type="entry name" value="Elp3/MiaA/NifB-like_rSAM"/>
</dbReference>
<keyword evidence="6 16" id="KW-0808">Transferase</keyword>
<dbReference type="InterPro" id="IPR024177">
    <property type="entry name" value="Biotin_synthase"/>
</dbReference>
<dbReference type="NCBIfam" id="TIGR00433">
    <property type="entry name" value="bioB"/>
    <property type="match status" value="1"/>
</dbReference>
<evidence type="ECO:0000256" key="9">
    <source>
        <dbReference type="ARBA" id="ARBA00022723"/>
    </source>
</evidence>
<dbReference type="SMART" id="SM00729">
    <property type="entry name" value="Elp3"/>
    <property type="match status" value="1"/>
</dbReference>
<dbReference type="Pfam" id="PF06968">
    <property type="entry name" value="BATS"/>
    <property type="match status" value="1"/>
</dbReference>
<dbReference type="FunFam" id="3.20.20.70:FF:000026">
    <property type="entry name" value="Biotin synthase"/>
    <property type="match status" value="1"/>
</dbReference>
<dbReference type="SFLD" id="SFLDG01060">
    <property type="entry name" value="BATS_domain_containing"/>
    <property type="match status" value="1"/>
</dbReference>
<keyword evidence="11 16" id="KW-0408">Iron</keyword>
<evidence type="ECO:0000256" key="11">
    <source>
        <dbReference type="ARBA" id="ARBA00023004"/>
    </source>
</evidence>
<evidence type="ECO:0000256" key="14">
    <source>
        <dbReference type="ARBA" id="ARBA00057568"/>
    </source>
</evidence>
<dbReference type="InterPro" id="IPR013785">
    <property type="entry name" value="Aldolase_TIM"/>
</dbReference>
<evidence type="ECO:0000256" key="17">
    <source>
        <dbReference type="PIRSR" id="PIRSR001619-1"/>
    </source>
</evidence>
<dbReference type="HAMAP" id="MF_01694">
    <property type="entry name" value="BioB"/>
    <property type="match status" value="1"/>
</dbReference>
<comment type="similarity">
    <text evidence="2 16">Belongs to the radical SAM superfamily. Biotin synthase family.</text>
</comment>
<dbReference type="InterPro" id="IPR002684">
    <property type="entry name" value="Biotin_synth/BioAB"/>
</dbReference>
<dbReference type="SMART" id="SM00876">
    <property type="entry name" value="BATS"/>
    <property type="match status" value="1"/>
</dbReference>
<comment type="caution">
    <text evidence="16">Lacks conserved residue(s) required for the propagation of feature annotation.</text>
</comment>
<evidence type="ECO:0000256" key="7">
    <source>
        <dbReference type="ARBA" id="ARBA00022691"/>
    </source>
</evidence>
<evidence type="ECO:0000313" key="19">
    <source>
        <dbReference type="EMBL" id="SJZ32524.1"/>
    </source>
</evidence>
<dbReference type="PIRSF" id="PIRSF001619">
    <property type="entry name" value="Biotin_synth"/>
    <property type="match status" value="1"/>
</dbReference>
<dbReference type="Pfam" id="PF04055">
    <property type="entry name" value="Radical_SAM"/>
    <property type="match status" value="1"/>
</dbReference>
<dbReference type="GO" id="GO:0005506">
    <property type="term" value="F:iron ion binding"/>
    <property type="evidence" value="ECO:0007669"/>
    <property type="project" value="UniProtKB-UniRule"/>
</dbReference>
<comment type="cofactor">
    <cofactor evidence="17">
        <name>[2Fe-2S] cluster</name>
        <dbReference type="ChEBI" id="CHEBI:190135"/>
    </cofactor>
    <text evidence="17">Binds 1 [2Fe-2S] cluster. The cluster is coordinated with 3 cysteines and 1 arginine.</text>
</comment>
<dbReference type="SUPFAM" id="SSF102114">
    <property type="entry name" value="Radical SAM enzymes"/>
    <property type="match status" value="1"/>
</dbReference>
<evidence type="ECO:0000256" key="1">
    <source>
        <dbReference type="ARBA" id="ARBA00004942"/>
    </source>
</evidence>
<dbReference type="InterPro" id="IPR010722">
    <property type="entry name" value="BATS_dom"/>
</dbReference>
<keyword evidence="8 16" id="KW-0001">2Fe-2S</keyword>
<feature type="binding site" evidence="16 17">
    <location>
        <position position="65"/>
    </location>
    <ligand>
        <name>[4Fe-4S] cluster</name>
        <dbReference type="ChEBI" id="CHEBI:49883"/>
        <note>4Fe-4S-S-AdoMet</note>
    </ligand>
</feature>
<protein>
    <recommendedName>
        <fullName evidence="15 16">Biotin synthase</fullName>
        <ecNumber evidence="4 16">2.8.1.6</ecNumber>
    </recommendedName>
</protein>
<feature type="binding site" evidence="16 17">
    <location>
        <position position="69"/>
    </location>
    <ligand>
        <name>[4Fe-4S] cluster</name>
        <dbReference type="ChEBI" id="CHEBI:49883"/>
        <note>4Fe-4S-S-AdoMet</note>
    </ligand>
</feature>
<dbReference type="SFLD" id="SFLDG01278">
    <property type="entry name" value="biotin_synthase_like"/>
    <property type="match status" value="1"/>
</dbReference>
<comment type="pathway">
    <text evidence="1 16">Cofactor biosynthesis; biotin biosynthesis; biotin from 7,8-diaminononanoate: step 2/2.</text>
</comment>
<evidence type="ECO:0000256" key="8">
    <source>
        <dbReference type="ARBA" id="ARBA00022714"/>
    </source>
</evidence>
<evidence type="ECO:0000256" key="16">
    <source>
        <dbReference type="HAMAP-Rule" id="MF_01694"/>
    </source>
</evidence>
<dbReference type="CDD" id="cd01335">
    <property type="entry name" value="Radical_SAM"/>
    <property type="match status" value="1"/>
</dbReference>
<evidence type="ECO:0000256" key="12">
    <source>
        <dbReference type="ARBA" id="ARBA00023014"/>
    </source>
</evidence>
<evidence type="ECO:0000256" key="4">
    <source>
        <dbReference type="ARBA" id="ARBA00012236"/>
    </source>
</evidence>
<dbReference type="Proteomes" id="UP000190625">
    <property type="component" value="Unassembled WGS sequence"/>
</dbReference>
<evidence type="ECO:0000256" key="3">
    <source>
        <dbReference type="ARBA" id="ARBA00011738"/>
    </source>
</evidence>
<evidence type="ECO:0000256" key="10">
    <source>
        <dbReference type="ARBA" id="ARBA00022756"/>
    </source>
</evidence>
<reference evidence="20" key="1">
    <citation type="submission" date="2017-02" db="EMBL/GenBank/DDBJ databases">
        <authorList>
            <person name="Varghese N."/>
            <person name="Submissions S."/>
        </authorList>
    </citation>
    <scope>NUCLEOTIDE SEQUENCE [LARGE SCALE GENOMIC DNA]</scope>
    <source>
        <strain evidence="20">ATCC BAA-73</strain>
    </source>
</reference>
<sequence length="322" mass="35813">MERIEEIFDKVMVGEDITVEEAKELSKVNDNQILDLIVMSKKITDKFTDGEIDFCSIVNAKSGSCSEDCKFCAQSAHYDVEVTDYSMLLEDEIIEKAKKKEEQGADHFGIVTSGKGVISDGEVQKLIKVIKRLNQETDLKVCLSLGTLSKKAAEELAGSGLNRYHHNLETSRSYFSEICTTHNYQERVETVANVKEVGLEICCGGIIGLGESFADRIEMAFELKRLDVDSVPINILNPVEGTPLEDNERLEPLEILKTIAIFRFILPDKLIRYGGGREDNLRDLQSLGVLAGVNGLLIGNYLTTKGREATEDIQMIKDLGLI</sequence>
<feature type="binding site" evidence="16 17">
    <location>
        <position position="272"/>
    </location>
    <ligand>
        <name>[2Fe-2S] cluster</name>
        <dbReference type="ChEBI" id="CHEBI:190135"/>
    </ligand>
</feature>
<dbReference type="EC" id="2.8.1.6" evidence="4 16"/>
<dbReference type="GO" id="GO:0009102">
    <property type="term" value="P:biotin biosynthetic process"/>
    <property type="evidence" value="ECO:0007669"/>
    <property type="project" value="UniProtKB-UniRule"/>
</dbReference>
<dbReference type="SFLD" id="SFLDS00029">
    <property type="entry name" value="Radical_SAM"/>
    <property type="match status" value="1"/>
</dbReference>
<comment type="cofactor">
    <cofactor evidence="16">
        <name>[2Fe-2S] cluster</name>
        <dbReference type="ChEBI" id="CHEBI:190135"/>
    </cofactor>
    <text evidence="16">Binds 1 [2Fe-2S] cluster. The cluster is coordinated with 3 cysteines and 1 arginine.</text>
</comment>
<feature type="binding site" evidence="16 17">
    <location>
        <position position="202"/>
    </location>
    <ligand>
        <name>[2Fe-2S] cluster</name>
        <dbReference type="ChEBI" id="CHEBI:190135"/>
    </ligand>
</feature>
<dbReference type="AlphaFoldDB" id="A0A1T4JQU5"/>
<dbReference type="GO" id="GO:0051539">
    <property type="term" value="F:4 iron, 4 sulfur cluster binding"/>
    <property type="evidence" value="ECO:0007669"/>
    <property type="project" value="UniProtKB-KW"/>
</dbReference>
<proteinExistence type="inferred from homology"/>
<comment type="subunit">
    <text evidence="3 16">Homodimer.</text>
</comment>
<evidence type="ECO:0000256" key="2">
    <source>
        <dbReference type="ARBA" id="ARBA00010765"/>
    </source>
</evidence>
<dbReference type="GO" id="GO:0004076">
    <property type="term" value="F:biotin synthase activity"/>
    <property type="evidence" value="ECO:0007669"/>
    <property type="project" value="UniProtKB-UniRule"/>
</dbReference>
<comment type="catalytic activity">
    <reaction evidence="13 16">
        <text>(4R,5S)-dethiobiotin + (sulfur carrier)-SH + 2 reduced [2Fe-2S]-[ferredoxin] + 2 S-adenosyl-L-methionine = (sulfur carrier)-H + biotin + 2 5'-deoxyadenosine + 2 L-methionine + 2 oxidized [2Fe-2S]-[ferredoxin]</text>
        <dbReference type="Rhea" id="RHEA:22060"/>
        <dbReference type="Rhea" id="RHEA-COMP:10000"/>
        <dbReference type="Rhea" id="RHEA-COMP:10001"/>
        <dbReference type="Rhea" id="RHEA-COMP:14737"/>
        <dbReference type="Rhea" id="RHEA-COMP:14739"/>
        <dbReference type="ChEBI" id="CHEBI:17319"/>
        <dbReference type="ChEBI" id="CHEBI:29917"/>
        <dbReference type="ChEBI" id="CHEBI:33737"/>
        <dbReference type="ChEBI" id="CHEBI:33738"/>
        <dbReference type="ChEBI" id="CHEBI:57586"/>
        <dbReference type="ChEBI" id="CHEBI:57844"/>
        <dbReference type="ChEBI" id="CHEBI:59789"/>
        <dbReference type="ChEBI" id="CHEBI:64428"/>
        <dbReference type="ChEBI" id="CHEBI:149473"/>
        <dbReference type="EC" id="2.8.1.6"/>
    </reaction>
</comment>
<keyword evidence="7 16" id="KW-0949">S-adenosyl-L-methionine</keyword>
<dbReference type="EMBL" id="FUWM01000004">
    <property type="protein sequence ID" value="SJZ32524.1"/>
    <property type="molecule type" value="Genomic_DNA"/>
</dbReference>
<dbReference type="OrthoDB" id="9786826at2"/>
<comment type="cofactor">
    <cofactor evidence="16 17">
        <name>[4Fe-4S] cluster</name>
        <dbReference type="ChEBI" id="CHEBI:49883"/>
    </cofactor>
    <text evidence="16 17">Binds 1 [4Fe-4S] cluster. The cluster is coordinated with 3 cysteines and an exchangeable S-adenosyl-L-methionine.</text>
</comment>
<dbReference type="UniPathway" id="UPA00078">
    <property type="reaction ID" value="UER00162"/>
</dbReference>
<organism evidence="19 20">
    <name type="scientific">Selenihalanaerobacter shriftii</name>
    <dbReference type="NCBI Taxonomy" id="142842"/>
    <lineage>
        <taxon>Bacteria</taxon>
        <taxon>Bacillati</taxon>
        <taxon>Bacillota</taxon>
        <taxon>Clostridia</taxon>
        <taxon>Halanaerobiales</taxon>
        <taxon>Halobacteroidaceae</taxon>
        <taxon>Selenihalanaerobacter</taxon>
    </lineage>
</organism>
<evidence type="ECO:0000256" key="5">
    <source>
        <dbReference type="ARBA" id="ARBA00022485"/>
    </source>
</evidence>
<feature type="domain" description="Radical SAM core" evidence="18">
    <location>
        <begin position="47"/>
        <end position="277"/>
    </location>
</feature>
<keyword evidence="5 16" id="KW-0004">4Fe-4S</keyword>
<dbReference type="PANTHER" id="PTHR22976:SF2">
    <property type="entry name" value="BIOTIN SYNTHASE, MITOCHONDRIAL"/>
    <property type="match status" value="1"/>
</dbReference>
<evidence type="ECO:0000313" key="20">
    <source>
        <dbReference type="Proteomes" id="UP000190625"/>
    </source>
</evidence>
<dbReference type="GO" id="GO:0051537">
    <property type="term" value="F:2 iron, 2 sulfur cluster binding"/>
    <property type="evidence" value="ECO:0007669"/>
    <property type="project" value="UniProtKB-KW"/>
</dbReference>
<dbReference type="STRING" id="142842.SAMN02745118_00334"/>
<name>A0A1T4JQU5_9FIRM</name>
<gene>
    <name evidence="16" type="primary">bioB</name>
    <name evidence="19" type="ORF">SAMN02745118_00334</name>
</gene>
<dbReference type="PANTHER" id="PTHR22976">
    <property type="entry name" value="BIOTIN SYNTHASE"/>
    <property type="match status" value="1"/>
</dbReference>
<dbReference type="PROSITE" id="PS51918">
    <property type="entry name" value="RADICAL_SAM"/>
    <property type="match status" value="1"/>
</dbReference>
<evidence type="ECO:0000256" key="6">
    <source>
        <dbReference type="ARBA" id="ARBA00022679"/>
    </source>
</evidence>
<feature type="binding site" evidence="16 17">
    <location>
        <position position="72"/>
    </location>
    <ligand>
        <name>[4Fe-4S] cluster</name>
        <dbReference type="ChEBI" id="CHEBI:49883"/>
        <note>4Fe-4S-S-AdoMet</note>
    </ligand>
</feature>
<keyword evidence="10 16" id="KW-0093">Biotin biosynthesis</keyword>
<keyword evidence="9 16" id="KW-0479">Metal-binding</keyword>
<feature type="binding site" evidence="16 17">
    <location>
        <position position="142"/>
    </location>
    <ligand>
        <name>[2Fe-2S] cluster</name>
        <dbReference type="ChEBI" id="CHEBI:190135"/>
    </ligand>
</feature>
<evidence type="ECO:0000259" key="18">
    <source>
        <dbReference type="PROSITE" id="PS51918"/>
    </source>
</evidence>
<dbReference type="Gene3D" id="3.20.20.70">
    <property type="entry name" value="Aldolase class I"/>
    <property type="match status" value="1"/>
</dbReference>
<keyword evidence="12 16" id="KW-0411">Iron-sulfur</keyword>